<proteinExistence type="predicted"/>
<reference evidence="3" key="1">
    <citation type="submission" date="2020-11" db="EMBL/GenBank/DDBJ databases">
        <title>Complete genome sequence of a novel pathogenic Methylobacterium strain isolated from rice in Vietnam.</title>
        <authorList>
            <person name="Lai K."/>
            <person name="Okazaki S."/>
            <person name="Higashi K."/>
            <person name="Mori H."/>
            <person name="Toyoda A."/>
            <person name="Kurokawa K."/>
        </authorList>
    </citation>
    <scope>NUCLEOTIDE SEQUENCE</scope>
    <source>
        <strain evidence="3">VL1</strain>
    </source>
</reference>
<keyword evidence="2" id="KW-0732">Signal</keyword>
<evidence type="ECO:0000256" key="2">
    <source>
        <dbReference type="SAM" id="SignalP"/>
    </source>
</evidence>
<feature type="compositionally biased region" description="Low complexity" evidence="1">
    <location>
        <begin position="61"/>
        <end position="79"/>
    </location>
</feature>
<feature type="signal peptide" evidence="2">
    <location>
        <begin position="1"/>
        <end position="23"/>
    </location>
</feature>
<protein>
    <recommendedName>
        <fullName evidence="5">Fe-S oxidoreductase</fullName>
    </recommendedName>
</protein>
<sequence length="108" mass="10562">MRAGLMLGLTALGILAATMPAEAKGRRGGGFSFIGRSHAAPAAAPAAAEAPRLRTASADGPEPMTTGTTAPPAPRVAAPAPAPSPVPAKPWCTTGRIFGSGAGFCAIN</sequence>
<evidence type="ECO:0000256" key="1">
    <source>
        <dbReference type="SAM" id="MobiDB-lite"/>
    </source>
</evidence>
<feature type="chain" id="PRO_5034253608" description="Fe-S oxidoreductase" evidence="2">
    <location>
        <begin position="24"/>
        <end position="108"/>
    </location>
</feature>
<dbReference type="KEGG" id="mind:mvi_11160"/>
<evidence type="ECO:0000313" key="3">
    <source>
        <dbReference type="EMBL" id="BCM82655.1"/>
    </source>
</evidence>
<name>A0A8H9C5H8_9HYPH</name>
<organism evidence="3 4">
    <name type="scientific">Methylobacterium indicum</name>
    <dbReference type="NCBI Taxonomy" id="1775910"/>
    <lineage>
        <taxon>Bacteria</taxon>
        <taxon>Pseudomonadati</taxon>
        <taxon>Pseudomonadota</taxon>
        <taxon>Alphaproteobacteria</taxon>
        <taxon>Hyphomicrobiales</taxon>
        <taxon>Methylobacteriaceae</taxon>
        <taxon>Methylobacterium</taxon>
    </lineage>
</organism>
<evidence type="ECO:0008006" key="5">
    <source>
        <dbReference type="Google" id="ProtNLM"/>
    </source>
</evidence>
<dbReference type="Proteomes" id="UP000663508">
    <property type="component" value="Chromosome"/>
</dbReference>
<evidence type="ECO:0000313" key="4">
    <source>
        <dbReference type="Proteomes" id="UP000663508"/>
    </source>
</evidence>
<dbReference type="AlphaFoldDB" id="A0A8H9C5H8"/>
<feature type="region of interest" description="Disordered" evidence="1">
    <location>
        <begin position="44"/>
        <end position="86"/>
    </location>
</feature>
<dbReference type="RefSeq" id="WP_207181801.1">
    <property type="nucleotide sequence ID" value="NZ_AP024145.1"/>
</dbReference>
<gene>
    <name evidence="3" type="ORF">mvi_11160</name>
</gene>
<dbReference type="EMBL" id="AP024145">
    <property type="protein sequence ID" value="BCM82655.1"/>
    <property type="molecule type" value="Genomic_DNA"/>
</dbReference>
<accession>A0A8H9C5H8</accession>